<dbReference type="CDD" id="cd03124">
    <property type="entry name" value="alpha_CA_prokaryotic_like"/>
    <property type="match status" value="1"/>
</dbReference>
<accession>A0ABR2YU46</accession>
<keyword evidence="10" id="KW-1185">Reference proteome</keyword>
<evidence type="ECO:0000256" key="4">
    <source>
        <dbReference type="ARBA" id="ARBA00022833"/>
    </source>
</evidence>
<evidence type="ECO:0000256" key="2">
    <source>
        <dbReference type="ARBA" id="ARBA00012925"/>
    </source>
</evidence>
<comment type="caution">
    <text evidence="9">The sequence shown here is derived from an EMBL/GenBank/DDBJ whole genome shotgun (WGS) entry which is preliminary data.</text>
</comment>
<dbReference type="EC" id="4.2.1.1" evidence="2"/>
<dbReference type="InterPro" id="IPR001148">
    <property type="entry name" value="CA_dom"/>
</dbReference>
<keyword evidence="5" id="KW-0456">Lyase</keyword>
<dbReference type="Pfam" id="PF00194">
    <property type="entry name" value="Carb_anhydrase"/>
    <property type="match status" value="1"/>
</dbReference>
<feature type="domain" description="Alpha-carbonic anhydrase" evidence="8">
    <location>
        <begin position="72"/>
        <end position="348"/>
    </location>
</feature>
<evidence type="ECO:0000313" key="9">
    <source>
        <dbReference type="EMBL" id="KAK9915201.1"/>
    </source>
</evidence>
<evidence type="ECO:0000256" key="5">
    <source>
        <dbReference type="ARBA" id="ARBA00023239"/>
    </source>
</evidence>
<dbReference type="InterPro" id="IPR036398">
    <property type="entry name" value="CA_dom_sf"/>
</dbReference>
<comment type="similarity">
    <text evidence="1">Belongs to the alpha-carbonic anhydrase family.</text>
</comment>
<evidence type="ECO:0000256" key="1">
    <source>
        <dbReference type="ARBA" id="ARBA00010718"/>
    </source>
</evidence>
<gene>
    <name evidence="9" type="ORF">WJX75_006076</name>
</gene>
<keyword evidence="7" id="KW-0732">Signal</keyword>
<keyword evidence="3" id="KW-0479">Metal-binding</keyword>
<feature type="signal peptide" evidence="7">
    <location>
        <begin position="1"/>
        <end position="35"/>
    </location>
</feature>
<evidence type="ECO:0000256" key="7">
    <source>
        <dbReference type="SAM" id="SignalP"/>
    </source>
</evidence>
<keyword evidence="4" id="KW-0862">Zinc</keyword>
<dbReference type="PROSITE" id="PS51144">
    <property type="entry name" value="ALPHA_CA_2"/>
    <property type="match status" value="1"/>
</dbReference>
<dbReference type="Gene3D" id="3.10.200.10">
    <property type="entry name" value="Alpha carbonic anhydrase"/>
    <property type="match status" value="1"/>
</dbReference>
<dbReference type="EMBL" id="JALJOT010000005">
    <property type="protein sequence ID" value="KAK9915201.1"/>
    <property type="molecule type" value="Genomic_DNA"/>
</dbReference>
<evidence type="ECO:0000259" key="8">
    <source>
        <dbReference type="PROSITE" id="PS51144"/>
    </source>
</evidence>
<dbReference type="PANTHER" id="PTHR18952:SF265">
    <property type="entry name" value="CARBONIC ANHYDRASE"/>
    <property type="match status" value="1"/>
</dbReference>
<proteinExistence type="inferred from homology"/>
<dbReference type="SMART" id="SM01057">
    <property type="entry name" value="Carb_anhydrase"/>
    <property type="match status" value="1"/>
</dbReference>
<protein>
    <recommendedName>
        <fullName evidence="2">carbonic anhydrase</fullName>
        <ecNumber evidence="2">4.2.1.1</ecNumber>
    </recommendedName>
</protein>
<reference evidence="9 10" key="1">
    <citation type="journal article" date="2024" name="Nat. Commun.">
        <title>Phylogenomics reveals the evolutionary origins of lichenization in chlorophyte algae.</title>
        <authorList>
            <person name="Puginier C."/>
            <person name="Libourel C."/>
            <person name="Otte J."/>
            <person name="Skaloud P."/>
            <person name="Haon M."/>
            <person name="Grisel S."/>
            <person name="Petersen M."/>
            <person name="Berrin J.G."/>
            <person name="Delaux P.M."/>
            <person name="Dal Grande F."/>
            <person name="Keller J."/>
        </authorList>
    </citation>
    <scope>NUCLEOTIDE SEQUENCE [LARGE SCALE GENOMIC DNA]</scope>
    <source>
        <strain evidence="9 10">SAG 216-7</strain>
    </source>
</reference>
<evidence type="ECO:0000256" key="6">
    <source>
        <dbReference type="ARBA" id="ARBA00048348"/>
    </source>
</evidence>
<feature type="chain" id="PRO_5047168373" description="carbonic anhydrase" evidence="7">
    <location>
        <begin position="36"/>
        <end position="354"/>
    </location>
</feature>
<evidence type="ECO:0000313" key="10">
    <source>
        <dbReference type="Proteomes" id="UP001491310"/>
    </source>
</evidence>
<sequence length="354" mass="37864">MMTGAQKMPRDGWTRTQAVLLSAGFLLLLCGSVRGGSDGNLQVPAAVQANITSGEDLCKETTQSKGNGPAIPAFNYASSGDDWTGDCQTGKQQSPIDLPTTDNSTLGSIPSSHLVRFGTITASGNAVLRLEIDEVELLSSNWSTANFQIPVCGGDNIGCLESPPDAPVEYMSASIVNLHFHANSEHTRNGNYYGAEAHLVTKITLNGKKNLVVFGTWMDVSSNKTNEFFSGLQSYINDTSVISVGSVCSPVPENVKFSIDNLLPATKTYYAYRGSLTTPPCTEGVTWIVFTKPVQMSITQLKALYKSNAYTSQPCANVTTNALCNILGARTNNRLLQPLNGRTIKLGSYGPDSN</sequence>
<dbReference type="SUPFAM" id="SSF51069">
    <property type="entry name" value="Carbonic anhydrase"/>
    <property type="match status" value="1"/>
</dbReference>
<dbReference type="InterPro" id="IPR023561">
    <property type="entry name" value="Carbonic_anhydrase_a-class"/>
</dbReference>
<dbReference type="PANTHER" id="PTHR18952">
    <property type="entry name" value="CARBONIC ANHYDRASE"/>
    <property type="match status" value="1"/>
</dbReference>
<dbReference type="Proteomes" id="UP001491310">
    <property type="component" value="Unassembled WGS sequence"/>
</dbReference>
<evidence type="ECO:0000256" key="3">
    <source>
        <dbReference type="ARBA" id="ARBA00022723"/>
    </source>
</evidence>
<organism evidence="9 10">
    <name type="scientific">Coccomyxa subellipsoidea</name>
    <dbReference type="NCBI Taxonomy" id="248742"/>
    <lineage>
        <taxon>Eukaryota</taxon>
        <taxon>Viridiplantae</taxon>
        <taxon>Chlorophyta</taxon>
        <taxon>core chlorophytes</taxon>
        <taxon>Trebouxiophyceae</taxon>
        <taxon>Trebouxiophyceae incertae sedis</taxon>
        <taxon>Coccomyxaceae</taxon>
        <taxon>Coccomyxa</taxon>
    </lineage>
</organism>
<comment type="catalytic activity">
    <reaction evidence="6">
        <text>hydrogencarbonate + H(+) = CO2 + H2O</text>
        <dbReference type="Rhea" id="RHEA:10748"/>
        <dbReference type="ChEBI" id="CHEBI:15377"/>
        <dbReference type="ChEBI" id="CHEBI:15378"/>
        <dbReference type="ChEBI" id="CHEBI:16526"/>
        <dbReference type="ChEBI" id="CHEBI:17544"/>
        <dbReference type="EC" id="4.2.1.1"/>
    </reaction>
</comment>
<dbReference type="InterPro" id="IPR041891">
    <property type="entry name" value="Alpha_CA_prokaryot-like"/>
</dbReference>
<name>A0ABR2YU46_9CHLO</name>